<dbReference type="GO" id="GO:0005634">
    <property type="term" value="C:nucleus"/>
    <property type="evidence" value="ECO:0007669"/>
    <property type="project" value="TreeGrafter"/>
</dbReference>
<protein>
    <recommendedName>
        <fullName evidence="1">Thioredoxin-like fold domain-containing protein</fullName>
    </recommendedName>
</protein>
<dbReference type="AlphaFoldDB" id="A0AAD2FTY3"/>
<dbReference type="Gene3D" id="3.40.30.10">
    <property type="entry name" value="Glutaredoxin"/>
    <property type="match status" value="3"/>
</dbReference>
<sequence length="421" mass="48253">MAEEFDFSLFGDFVVRPSTGETADPIEVLADKVILLYFGALWNEPSVKFNLKLGLFDSLAKVPEDYEIVFCSMDRSEEDYNNFCSKMSWWCLPYAMSTLPKLITEYKAHGMPHLVVIDKDGSLITMDGVQSVMTDPVGKNFPWRRIRVVDILPENYVIKKDGEEVKQPMSYLDDRHLMLYFAARSDDLSKEFTPWMTKAYNILKGKRGDDFELLYVSGDESEPAFEVFFGEMTCGAVAFDDSDAREALETRLDITEYPMLVMLGPKPEDEDDNFGDRPIINTEVRTVIENGDYITDFPFYPKPFGDLCKTTDDINTHKCLIVFHEQGDEEEQFEIEYAVKDASEEYRGEEFIKFYWAFDQDAGMAANIWQACELIDSGTPTMVLLDVKNDGAFYVSDETEITPETIKFFLMNYKSSPQGTI</sequence>
<dbReference type="InterPro" id="IPR012336">
    <property type="entry name" value="Thioredoxin-like_fold"/>
</dbReference>
<dbReference type="GO" id="GO:0030178">
    <property type="term" value="P:negative regulation of Wnt signaling pathway"/>
    <property type="evidence" value="ECO:0007669"/>
    <property type="project" value="TreeGrafter"/>
</dbReference>
<feature type="domain" description="Thioredoxin-like fold" evidence="1">
    <location>
        <begin position="176"/>
        <end position="266"/>
    </location>
</feature>
<comment type="caution">
    <text evidence="2">The sequence shown here is derived from an EMBL/GenBank/DDBJ whole genome shotgun (WGS) entry which is preliminary data.</text>
</comment>
<organism evidence="2 3">
    <name type="scientific">Cylindrotheca closterium</name>
    <dbReference type="NCBI Taxonomy" id="2856"/>
    <lineage>
        <taxon>Eukaryota</taxon>
        <taxon>Sar</taxon>
        <taxon>Stramenopiles</taxon>
        <taxon>Ochrophyta</taxon>
        <taxon>Bacillariophyta</taxon>
        <taxon>Bacillariophyceae</taxon>
        <taxon>Bacillariophycidae</taxon>
        <taxon>Bacillariales</taxon>
        <taxon>Bacillariaceae</taxon>
        <taxon>Cylindrotheca</taxon>
    </lineage>
</organism>
<dbReference type="Pfam" id="PF13905">
    <property type="entry name" value="Thioredoxin_8"/>
    <property type="match status" value="2"/>
</dbReference>
<dbReference type="InterPro" id="IPR036249">
    <property type="entry name" value="Thioredoxin-like_sf"/>
</dbReference>
<accession>A0AAD2FTY3</accession>
<proteinExistence type="predicted"/>
<evidence type="ECO:0000313" key="2">
    <source>
        <dbReference type="EMBL" id="CAJ1953460.1"/>
    </source>
</evidence>
<dbReference type="EMBL" id="CAKOGP040001825">
    <property type="protein sequence ID" value="CAJ1953460.1"/>
    <property type="molecule type" value="Genomic_DNA"/>
</dbReference>
<evidence type="ECO:0000313" key="3">
    <source>
        <dbReference type="Proteomes" id="UP001295423"/>
    </source>
</evidence>
<dbReference type="SUPFAM" id="SSF52833">
    <property type="entry name" value="Thioredoxin-like"/>
    <property type="match status" value="2"/>
</dbReference>
<dbReference type="Proteomes" id="UP001295423">
    <property type="component" value="Unassembled WGS sequence"/>
</dbReference>
<name>A0AAD2FTY3_9STRA</name>
<dbReference type="GO" id="GO:0031397">
    <property type="term" value="P:negative regulation of protein ubiquitination"/>
    <property type="evidence" value="ECO:0007669"/>
    <property type="project" value="TreeGrafter"/>
</dbReference>
<dbReference type="PANTHER" id="PTHR46472:SF1">
    <property type="entry name" value="NUCLEOREDOXIN"/>
    <property type="match status" value="1"/>
</dbReference>
<dbReference type="GO" id="GO:0004791">
    <property type="term" value="F:thioredoxin-disulfide reductase (NADPH) activity"/>
    <property type="evidence" value="ECO:0007669"/>
    <property type="project" value="TreeGrafter"/>
</dbReference>
<gene>
    <name evidence="2" type="ORF">CYCCA115_LOCUS14060</name>
</gene>
<dbReference type="PANTHER" id="PTHR46472">
    <property type="entry name" value="NUCLEOREDOXIN"/>
    <property type="match status" value="1"/>
</dbReference>
<evidence type="ECO:0000259" key="1">
    <source>
        <dbReference type="Pfam" id="PF13905"/>
    </source>
</evidence>
<feature type="domain" description="Thioredoxin-like fold" evidence="1">
    <location>
        <begin position="31"/>
        <end position="122"/>
    </location>
</feature>
<keyword evidence="3" id="KW-1185">Reference proteome</keyword>
<reference evidence="2" key="1">
    <citation type="submission" date="2023-08" db="EMBL/GenBank/DDBJ databases">
        <authorList>
            <person name="Audoor S."/>
            <person name="Bilcke G."/>
        </authorList>
    </citation>
    <scope>NUCLEOTIDE SEQUENCE</scope>
</reference>